<evidence type="ECO:0000256" key="1">
    <source>
        <dbReference type="SAM" id="SignalP"/>
    </source>
</evidence>
<dbReference type="PROSITE" id="PS51257">
    <property type="entry name" value="PROKAR_LIPOPROTEIN"/>
    <property type="match status" value="1"/>
</dbReference>
<protein>
    <submittedName>
        <fullName evidence="2">DUF4625 domain-containing protein</fullName>
    </submittedName>
</protein>
<keyword evidence="3" id="KW-1185">Reference proteome</keyword>
<dbReference type="RefSeq" id="WP_377489007.1">
    <property type="nucleotide sequence ID" value="NZ_JBHUOX010000020.1"/>
</dbReference>
<evidence type="ECO:0000313" key="3">
    <source>
        <dbReference type="Proteomes" id="UP001597641"/>
    </source>
</evidence>
<evidence type="ECO:0000313" key="2">
    <source>
        <dbReference type="EMBL" id="MFD3002837.1"/>
    </source>
</evidence>
<organism evidence="2 3">
    <name type="scientific">Pontibacter toksunensis</name>
    <dbReference type="NCBI Taxonomy" id="1332631"/>
    <lineage>
        <taxon>Bacteria</taxon>
        <taxon>Pseudomonadati</taxon>
        <taxon>Bacteroidota</taxon>
        <taxon>Cytophagia</taxon>
        <taxon>Cytophagales</taxon>
        <taxon>Hymenobacteraceae</taxon>
        <taxon>Pontibacter</taxon>
    </lineage>
</organism>
<feature type="chain" id="PRO_5046873894" evidence="1">
    <location>
        <begin position="19"/>
        <end position="136"/>
    </location>
</feature>
<dbReference type="EMBL" id="JBHUOX010000020">
    <property type="protein sequence ID" value="MFD3002837.1"/>
    <property type="molecule type" value="Genomic_DNA"/>
</dbReference>
<accession>A0ABW6C0F1</accession>
<name>A0ABW6C0F1_9BACT</name>
<proteinExistence type="predicted"/>
<gene>
    <name evidence="2" type="ORF">ACFS7Z_20885</name>
</gene>
<dbReference type="InterPro" id="IPR013783">
    <property type="entry name" value="Ig-like_fold"/>
</dbReference>
<feature type="signal peptide" evidence="1">
    <location>
        <begin position="1"/>
        <end position="18"/>
    </location>
</feature>
<dbReference type="InterPro" id="IPR027829">
    <property type="entry name" value="DUF4625"/>
</dbReference>
<sequence length="136" mass="14878">MRKINWLFLMLLSFSFLACEKDDDVELDTTDPTITILAPAAGTTYAPGDEVNLQAEVRDNMGLEEIKVSVTDPSGVERQITDQGVSDFLNDNKEKDLDVEIDLDANAPAGAYIIRVTAIDEQENEASQAVTVSVVQ</sequence>
<dbReference type="Gene3D" id="2.60.40.10">
    <property type="entry name" value="Immunoglobulins"/>
    <property type="match status" value="1"/>
</dbReference>
<dbReference type="Proteomes" id="UP001597641">
    <property type="component" value="Unassembled WGS sequence"/>
</dbReference>
<dbReference type="Pfam" id="PF15418">
    <property type="entry name" value="DUF4625"/>
    <property type="match status" value="1"/>
</dbReference>
<reference evidence="3" key="1">
    <citation type="journal article" date="2019" name="Int. J. Syst. Evol. Microbiol.">
        <title>The Global Catalogue of Microorganisms (GCM) 10K type strain sequencing project: providing services to taxonomists for standard genome sequencing and annotation.</title>
        <authorList>
            <consortium name="The Broad Institute Genomics Platform"/>
            <consortium name="The Broad Institute Genome Sequencing Center for Infectious Disease"/>
            <person name="Wu L."/>
            <person name="Ma J."/>
        </authorList>
    </citation>
    <scope>NUCLEOTIDE SEQUENCE [LARGE SCALE GENOMIC DNA]</scope>
    <source>
        <strain evidence="3">KCTC 23984</strain>
    </source>
</reference>
<keyword evidence="1" id="KW-0732">Signal</keyword>
<comment type="caution">
    <text evidence="2">The sequence shown here is derived from an EMBL/GenBank/DDBJ whole genome shotgun (WGS) entry which is preliminary data.</text>
</comment>